<proteinExistence type="predicted"/>
<name>A0AC35ES16_9BILA</name>
<protein>
    <submittedName>
        <fullName evidence="2">BEACH-type PH domain-containing protein</fullName>
    </submittedName>
</protein>
<dbReference type="Proteomes" id="UP000887580">
    <property type="component" value="Unplaced"/>
</dbReference>
<accession>A0AC35ES16</accession>
<evidence type="ECO:0000313" key="1">
    <source>
        <dbReference type="Proteomes" id="UP000887580"/>
    </source>
</evidence>
<organism evidence="1 2">
    <name type="scientific">Panagrolaimus sp. PS1159</name>
    <dbReference type="NCBI Taxonomy" id="55785"/>
    <lineage>
        <taxon>Eukaryota</taxon>
        <taxon>Metazoa</taxon>
        <taxon>Ecdysozoa</taxon>
        <taxon>Nematoda</taxon>
        <taxon>Chromadorea</taxon>
        <taxon>Rhabditida</taxon>
        <taxon>Tylenchina</taxon>
        <taxon>Panagrolaimomorpha</taxon>
        <taxon>Panagrolaimoidea</taxon>
        <taxon>Panagrolaimidae</taxon>
        <taxon>Panagrolaimus</taxon>
    </lineage>
</organism>
<sequence>VLDTLAEIVRNQHLLLSKNSNNPLFYGALVHLVFMLSEKPDIQYTTPNSQHLERGSAQVAMCAQNVWGILWAQKKTLLEEIFKREIDLDLYSARASCSEMANKYWLHFVDSQTDAASATTTSMSGKLPQQIQSKLSRVAKTSLQRLTSRTSVLLLSTGSITSNSIPPFHFERSKIEPETFYMWMRVHISLLKELLRNQCTRYHEWHAHKAMRAKVAISKDSKTYYERMKKRRFRTMDERIVDTSTVITSSANDDSLQQMFEPTAELNLSMIKRMVKKNVDQVKAVDSSRPRETEDDESAAVDIDEIGDNKSETSSKSENTETQPASPSPSIQLSAPQTPAPQASPKVGATVSGNGPDNQTLLRLLEHGEQLHSMFRCARIQGLDTIEGLLLFGREHYYVVDGFTLLKTREIRDLDFLPEQFHDPIIPYMAMGSTNRQSTRATRQCSKFSYDDIKDVHKRRYLLQPIALEVFSGDGRNYLLAFPRKIRDRVYQKFISMAKGASSDVAKTIAEQRKLMPTETASTGALLINSLMGQQSMTQRWQ</sequence>
<reference evidence="2" key="1">
    <citation type="submission" date="2022-11" db="UniProtKB">
        <authorList>
            <consortium name="WormBaseParasite"/>
        </authorList>
    </citation>
    <scope>IDENTIFICATION</scope>
</reference>
<dbReference type="WBParaSite" id="PS1159_v2.g10259.t1">
    <property type="protein sequence ID" value="PS1159_v2.g10259.t1"/>
    <property type="gene ID" value="PS1159_v2.g10259"/>
</dbReference>
<evidence type="ECO:0000313" key="2">
    <source>
        <dbReference type="WBParaSite" id="PS1159_v2.g10259.t1"/>
    </source>
</evidence>